<keyword evidence="3" id="KW-1185">Reference proteome</keyword>
<dbReference type="Proteomes" id="UP000654257">
    <property type="component" value="Unassembled WGS sequence"/>
</dbReference>
<dbReference type="InterPro" id="IPR011009">
    <property type="entry name" value="Kinase-like_dom_sf"/>
</dbReference>
<accession>A0A917CTG6</accession>
<name>A0A917CTG6_9NOCA</name>
<dbReference type="NCBIfam" id="NF038156">
    <property type="entry name" value="lant_syn_V_LxmK"/>
    <property type="match status" value="1"/>
</dbReference>
<dbReference type="AlphaFoldDB" id="A0A917CTG6"/>
<gene>
    <name evidence="2" type="ORF">GCM10007304_09740</name>
</gene>
<dbReference type="Pfam" id="PF01636">
    <property type="entry name" value="APH"/>
    <property type="match status" value="1"/>
</dbReference>
<proteinExistence type="predicted"/>
<protein>
    <recommendedName>
        <fullName evidence="1">Aminoglycoside phosphotransferase domain-containing protein</fullName>
    </recommendedName>
</protein>
<organism evidence="2 3">
    <name type="scientific">Rhodococcoides trifolii</name>
    <dbReference type="NCBI Taxonomy" id="908250"/>
    <lineage>
        <taxon>Bacteria</taxon>
        <taxon>Bacillati</taxon>
        <taxon>Actinomycetota</taxon>
        <taxon>Actinomycetes</taxon>
        <taxon>Mycobacteriales</taxon>
        <taxon>Nocardiaceae</taxon>
        <taxon>Rhodococcoides</taxon>
    </lineage>
</organism>
<evidence type="ECO:0000313" key="3">
    <source>
        <dbReference type="Proteomes" id="UP000654257"/>
    </source>
</evidence>
<dbReference type="RefSeq" id="WP_188543522.1">
    <property type="nucleotide sequence ID" value="NZ_BMCU01000001.1"/>
</dbReference>
<reference evidence="2" key="1">
    <citation type="journal article" date="2014" name="Int. J. Syst. Evol. Microbiol.">
        <title>Complete genome sequence of Corynebacterium casei LMG S-19264T (=DSM 44701T), isolated from a smear-ripened cheese.</title>
        <authorList>
            <consortium name="US DOE Joint Genome Institute (JGI-PGF)"/>
            <person name="Walter F."/>
            <person name="Albersmeier A."/>
            <person name="Kalinowski J."/>
            <person name="Ruckert C."/>
        </authorList>
    </citation>
    <scope>NUCLEOTIDE SEQUENCE</scope>
    <source>
        <strain evidence="2">CCM 7905</strain>
    </source>
</reference>
<reference evidence="2" key="2">
    <citation type="submission" date="2020-09" db="EMBL/GenBank/DDBJ databases">
        <authorList>
            <person name="Sun Q."/>
            <person name="Sedlacek I."/>
        </authorList>
    </citation>
    <scope>NUCLEOTIDE SEQUENCE</scope>
    <source>
        <strain evidence="2">CCM 7905</strain>
    </source>
</reference>
<evidence type="ECO:0000259" key="1">
    <source>
        <dbReference type="Pfam" id="PF01636"/>
    </source>
</evidence>
<dbReference type="Gene3D" id="3.90.1200.10">
    <property type="match status" value="1"/>
</dbReference>
<feature type="domain" description="Aminoglycoside phosphotransferase" evidence="1">
    <location>
        <begin position="32"/>
        <end position="238"/>
    </location>
</feature>
<comment type="caution">
    <text evidence="2">The sequence shown here is derived from an EMBL/GenBank/DDBJ whole genome shotgun (WGS) entry which is preliminary data.</text>
</comment>
<sequence>MTDILEHFHAISHEHALGTAPRTAGDRLFGRNANYRITTDTGDYFIKKLQFSDAAIKMENCLAYDSFVSRHPAAGLPRSPRILAVNAELGIIVQDFLPHAENGSTLMVEERFATTVAADIGRSIAGLHARPTFGVPDRDDRPTPAPSTTLLAGIPHRHLRHLTGGELQAYGLLQADATLCAALADLARTSNSVDRTPIHGDLRVDQILVDDRTWIVDWEEFGTGDPARDTGSFLGEWLYRAVLDIPTSRGGGAAMNRAEGAAAVVRRGHEKAQLLAPIARAFWSAYRGARDVDDEFVARTGQFAGWHLLDRLVAGAATNAVLPAIHRAAAGVGRSAVLNPAGVHRFLGLEDLS</sequence>
<evidence type="ECO:0000313" key="2">
    <source>
        <dbReference type="EMBL" id="GGF97855.1"/>
    </source>
</evidence>
<dbReference type="SUPFAM" id="SSF56112">
    <property type="entry name" value="Protein kinase-like (PK-like)"/>
    <property type="match status" value="1"/>
</dbReference>
<dbReference type="EMBL" id="BMCU01000001">
    <property type="protein sequence ID" value="GGF97855.1"/>
    <property type="molecule type" value="Genomic_DNA"/>
</dbReference>
<dbReference type="InterPro" id="IPR002575">
    <property type="entry name" value="Aminoglycoside_PTrfase"/>
</dbReference>